<protein>
    <recommendedName>
        <fullName evidence="2">DUF6532 domain-containing protein</fullName>
    </recommendedName>
</protein>
<name>A0AA39ITZ0_9AGAR</name>
<evidence type="ECO:0000313" key="4">
    <source>
        <dbReference type="Proteomes" id="UP001175226"/>
    </source>
</evidence>
<organism evidence="3 4">
    <name type="scientific">Armillaria borealis</name>
    <dbReference type="NCBI Taxonomy" id="47425"/>
    <lineage>
        <taxon>Eukaryota</taxon>
        <taxon>Fungi</taxon>
        <taxon>Dikarya</taxon>
        <taxon>Basidiomycota</taxon>
        <taxon>Agaricomycotina</taxon>
        <taxon>Agaricomycetes</taxon>
        <taxon>Agaricomycetidae</taxon>
        <taxon>Agaricales</taxon>
        <taxon>Marasmiineae</taxon>
        <taxon>Physalacriaceae</taxon>
        <taxon>Armillaria</taxon>
    </lineage>
</organism>
<dbReference type="AlphaFoldDB" id="A0AA39ITZ0"/>
<evidence type="ECO:0000313" key="3">
    <source>
        <dbReference type="EMBL" id="KAK0430462.1"/>
    </source>
</evidence>
<dbReference type="Pfam" id="PF20149">
    <property type="entry name" value="DUF6532"/>
    <property type="match status" value="1"/>
</dbReference>
<feature type="region of interest" description="Disordered" evidence="1">
    <location>
        <begin position="1"/>
        <end position="151"/>
    </location>
</feature>
<feature type="compositionally biased region" description="Polar residues" evidence="1">
    <location>
        <begin position="1"/>
        <end position="19"/>
    </location>
</feature>
<feature type="domain" description="DUF6532" evidence="2">
    <location>
        <begin position="300"/>
        <end position="520"/>
    </location>
</feature>
<reference evidence="3" key="1">
    <citation type="submission" date="2023-06" db="EMBL/GenBank/DDBJ databases">
        <authorList>
            <consortium name="Lawrence Berkeley National Laboratory"/>
            <person name="Ahrendt S."/>
            <person name="Sahu N."/>
            <person name="Indic B."/>
            <person name="Wong-Bajracharya J."/>
            <person name="Merenyi Z."/>
            <person name="Ke H.-M."/>
            <person name="Monk M."/>
            <person name="Kocsube S."/>
            <person name="Drula E."/>
            <person name="Lipzen A."/>
            <person name="Balint B."/>
            <person name="Henrissat B."/>
            <person name="Andreopoulos B."/>
            <person name="Martin F.M."/>
            <person name="Harder C.B."/>
            <person name="Rigling D."/>
            <person name="Ford K.L."/>
            <person name="Foster G.D."/>
            <person name="Pangilinan J."/>
            <person name="Papanicolaou A."/>
            <person name="Barry K."/>
            <person name="LaButti K."/>
            <person name="Viragh M."/>
            <person name="Koriabine M."/>
            <person name="Yan M."/>
            <person name="Riley R."/>
            <person name="Champramary S."/>
            <person name="Plett K.L."/>
            <person name="Tsai I.J."/>
            <person name="Slot J."/>
            <person name="Sipos G."/>
            <person name="Plett J."/>
            <person name="Nagy L.G."/>
            <person name="Grigoriev I.V."/>
        </authorList>
    </citation>
    <scope>NUCLEOTIDE SEQUENCE</scope>
    <source>
        <strain evidence="3">FPL87.14</strain>
    </source>
</reference>
<dbReference type="EMBL" id="JAUEPT010000148">
    <property type="protein sequence ID" value="KAK0430462.1"/>
    <property type="molecule type" value="Genomic_DNA"/>
</dbReference>
<dbReference type="InterPro" id="IPR045341">
    <property type="entry name" value="DUF6532"/>
</dbReference>
<keyword evidence="4" id="KW-1185">Reference proteome</keyword>
<feature type="compositionally biased region" description="Basic and acidic residues" evidence="1">
    <location>
        <begin position="108"/>
        <end position="118"/>
    </location>
</feature>
<feature type="compositionally biased region" description="Polar residues" evidence="1">
    <location>
        <begin position="80"/>
        <end position="92"/>
    </location>
</feature>
<accession>A0AA39ITZ0</accession>
<feature type="compositionally biased region" description="Polar residues" evidence="1">
    <location>
        <begin position="45"/>
        <end position="56"/>
    </location>
</feature>
<comment type="caution">
    <text evidence="3">The sequence shown here is derived from an EMBL/GenBank/DDBJ whole genome shotgun (WGS) entry which is preliminary data.</text>
</comment>
<evidence type="ECO:0000256" key="1">
    <source>
        <dbReference type="SAM" id="MobiDB-lite"/>
    </source>
</evidence>
<gene>
    <name evidence="3" type="ORF">EV421DRAFT_1912884</name>
</gene>
<dbReference type="Proteomes" id="UP001175226">
    <property type="component" value="Unassembled WGS sequence"/>
</dbReference>
<sequence>MPNQKLRSSKANTKTQYSPRTAKAINDAKAEAERRILDARKGSQKRVTQGATTASSSRKHAASSVAVPMKPATKAKKSSESVTENKPATKSQRPPPAANIADSEDEQDLPRQHKRAPDAFDSSGSESAAEDDYDGDKQASESDGDDEDLNNLDPYSLAAALDHEMTHWMMVPLVPAGGEIEMVQGMGEKPESERACSVERMSSRNTSGLPSETGNDADEARIVKVKGKKTISKRSQRDSAFAKELPCVAPITVPEAAKPPKTKNESRVWTQVSQLIQPISGKKLPLLKQSDEVQLVVQGAIDNTEASFLMDDPFPTSKQKVETARQGLLMSAEDVAKKYWDMQEIADHLGVDLSFAAPLGELVLDRVATNRSVFFKKAAVPAIAYYQLGTDEVCKVRYKALCDSGQPRYVFVGKWGFNAKGEETYKIMVSKPYFNPAIITTAKYFFANPKSIGNCLFPHFKSSIKDVQEREMPATIVALVATVVFAALHRWHDGKLDTNVEFSGTVFRTTYNNHLEDIKRYKTDYPAESHATFVNLLEECKPDSASGGTVAGSSGLGLAALMANGND</sequence>
<feature type="compositionally biased region" description="Basic and acidic residues" evidence="1">
    <location>
        <begin position="26"/>
        <end position="41"/>
    </location>
</feature>
<evidence type="ECO:0000259" key="2">
    <source>
        <dbReference type="Pfam" id="PF20149"/>
    </source>
</evidence>
<proteinExistence type="predicted"/>